<dbReference type="FunFam" id="3.40.640.10:FF:000046">
    <property type="entry name" value="Cystathionine gamma-lyase"/>
    <property type="match status" value="1"/>
</dbReference>
<evidence type="ECO:0000256" key="5">
    <source>
        <dbReference type="RuleBase" id="RU362118"/>
    </source>
</evidence>
<dbReference type="STRING" id="1826909.A5893_08870"/>
<comment type="similarity">
    <text evidence="2 5">Belongs to the trans-sulfuration enzymes family.</text>
</comment>
<dbReference type="InterPro" id="IPR015421">
    <property type="entry name" value="PyrdxlP-dep_Trfase_major"/>
</dbReference>
<dbReference type="GO" id="GO:0019346">
    <property type="term" value="P:transsulfuration"/>
    <property type="evidence" value="ECO:0007669"/>
    <property type="project" value="InterPro"/>
</dbReference>
<dbReference type="CDD" id="cd00614">
    <property type="entry name" value="CGS_like"/>
    <property type="match status" value="1"/>
</dbReference>
<evidence type="ECO:0000256" key="2">
    <source>
        <dbReference type="ARBA" id="ARBA00009077"/>
    </source>
</evidence>
<dbReference type="InterPro" id="IPR000277">
    <property type="entry name" value="Cys/Met-Metab_PyrdxlP-dep_enz"/>
</dbReference>
<gene>
    <name evidence="6" type="ORF">A5893_08870</name>
</gene>
<feature type="modified residue" description="N6-(pyridoxal phosphate)lysine" evidence="4">
    <location>
        <position position="195"/>
    </location>
</feature>
<dbReference type="Gene3D" id="3.40.640.10">
    <property type="entry name" value="Type I PLP-dependent aspartate aminotransferase-like (Major domain)"/>
    <property type="match status" value="1"/>
</dbReference>
<evidence type="ECO:0000256" key="3">
    <source>
        <dbReference type="ARBA" id="ARBA00022898"/>
    </source>
</evidence>
<dbReference type="OrthoDB" id="9773476at2"/>
<organism evidence="6 7">
    <name type="scientific">Pedobacter psychrophilus</name>
    <dbReference type="NCBI Taxonomy" id="1826909"/>
    <lineage>
        <taxon>Bacteria</taxon>
        <taxon>Pseudomonadati</taxon>
        <taxon>Bacteroidota</taxon>
        <taxon>Sphingobacteriia</taxon>
        <taxon>Sphingobacteriales</taxon>
        <taxon>Sphingobacteriaceae</taxon>
        <taxon>Pedobacter</taxon>
    </lineage>
</organism>
<comment type="caution">
    <text evidence="6">The sequence shown here is derived from an EMBL/GenBank/DDBJ whole genome shotgun (WGS) entry which is preliminary data.</text>
</comment>
<dbReference type="GO" id="GO:0005737">
    <property type="term" value="C:cytoplasm"/>
    <property type="evidence" value="ECO:0007669"/>
    <property type="project" value="TreeGrafter"/>
</dbReference>
<evidence type="ECO:0000256" key="4">
    <source>
        <dbReference type="PIRSR" id="PIRSR001434-2"/>
    </source>
</evidence>
<sequence>MNIETKAIHAGNKIDSDTKAAIQPITLSSTFERGENGDYPGGYIYSRSDNPNRKSLENVVTALENGADACAFATGNAAGMSVFQALEPGSHIIGPDDMYHGLRNQLKLMFKGILTFDFIDLTDIELIFNTIKRETKLIWAETPSNPLLKLCDIEAIAHIAKEHQLIFAVDNTFASPMCQQPISLGADIVMHSTTKYLNGHSDVTGGILVTKEKDSFWEKIKIVQGYGGAVPSPFDCYLVTRGIKTLPYRMRGHVANAQALADFLEAHESVEAVFYPGLKSHPQHDLASKQMLSYGGMLSFLVKGGEDKAKEIVNNLKIFTQATSLGGVESLIEHRYSVEGPDTKTPKNLLRVSVGLEHIDDLISDLESVL</sequence>
<dbReference type="PANTHER" id="PTHR11808">
    <property type="entry name" value="TRANS-SULFURATION ENZYME FAMILY MEMBER"/>
    <property type="match status" value="1"/>
</dbReference>
<keyword evidence="3 4" id="KW-0663">Pyridoxal phosphate</keyword>
<dbReference type="Pfam" id="PF01053">
    <property type="entry name" value="Cys_Met_Meta_PP"/>
    <property type="match status" value="1"/>
</dbReference>
<evidence type="ECO:0000313" key="6">
    <source>
        <dbReference type="EMBL" id="OAQ39686.1"/>
    </source>
</evidence>
<dbReference type="InterPro" id="IPR015422">
    <property type="entry name" value="PyrdxlP-dep_Trfase_small"/>
</dbReference>
<dbReference type="PANTHER" id="PTHR11808:SF15">
    <property type="entry name" value="CYSTATHIONINE GAMMA-LYASE"/>
    <property type="match status" value="1"/>
</dbReference>
<accession>A0A179DF62</accession>
<dbReference type="RefSeq" id="WP_068822305.1">
    <property type="nucleotide sequence ID" value="NZ_LWHJ01000027.1"/>
</dbReference>
<evidence type="ECO:0000256" key="1">
    <source>
        <dbReference type="ARBA" id="ARBA00001933"/>
    </source>
</evidence>
<dbReference type="Proteomes" id="UP000078459">
    <property type="component" value="Unassembled WGS sequence"/>
</dbReference>
<proteinExistence type="inferred from homology"/>
<dbReference type="GO" id="GO:0019343">
    <property type="term" value="P:cysteine biosynthetic process via cystathionine"/>
    <property type="evidence" value="ECO:0007669"/>
    <property type="project" value="TreeGrafter"/>
</dbReference>
<dbReference type="GO" id="GO:0030170">
    <property type="term" value="F:pyridoxal phosphate binding"/>
    <property type="evidence" value="ECO:0007669"/>
    <property type="project" value="InterPro"/>
</dbReference>
<dbReference type="InterPro" id="IPR015424">
    <property type="entry name" value="PyrdxlP-dep_Trfase"/>
</dbReference>
<dbReference type="PIRSF" id="PIRSF001434">
    <property type="entry name" value="CGS"/>
    <property type="match status" value="1"/>
</dbReference>
<dbReference type="SUPFAM" id="SSF53383">
    <property type="entry name" value="PLP-dependent transferases"/>
    <property type="match status" value="1"/>
</dbReference>
<dbReference type="Gene3D" id="3.90.1150.10">
    <property type="entry name" value="Aspartate Aminotransferase, domain 1"/>
    <property type="match status" value="1"/>
</dbReference>
<reference evidence="6 7" key="2">
    <citation type="submission" date="2016-06" db="EMBL/GenBank/DDBJ databases">
        <title>Pedobacter psychrophilus sp. nov., isolated from Antarctic fragmentary rock.</title>
        <authorList>
            <person name="Svec P."/>
        </authorList>
    </citation>
    <scope>NUCLEOTIDE SEQUENCE [LARGE SCALE GENOMIC DNA]</scope>
    <source>
        <strain evidence="6 7">CCM 8644</strain>
    </source>
</reference>
<reference evidence="6 7" key="1">
    <citation type="submission" date="2016-04" db="EMBL/GenBank/DDBJ databases">
        <authorList>
            <person name="Evans L.H."/>
            <person name="Alamgir A."/>
            <person name="Owens N."/>
            <person name="Weber N.D."/>
            <person name="Virtaneva K."/>
            <person name="Barbian K."/>
            <person name="Babar A."/>
            <person name="Rosenke K."/>
        </authorList>
    </citation>
    <scope>NUCLEOTIDE SEQUENCE [LARGE SCALE GENOMIC DNA]</scope>
    <source>
        <strain evidence="6 7">CCM 8644</strain>
    </source>
</reference>
<comment type="cofactor">
    <cofactor evidence="1 5">
        <name>pyridoxal 5'-phosphate</name>
        <dbReference type="ChEBI" id="CHEBI:597326"/>
    </cofactor>
</comment>
<dbReference type="AlphaFoldDB" id="A0A179DF62"/>
<dbReference type="PROSITE" id="PS00868">
    <property type="entry name" value="CYS_MET_METAB_PP"/>
    <property type="match status" value="1"/>
</dbReference>
<keyword evidence="7" id="KW-1185">Reference proteome</keyword>
<dbReference type="GO" id="GO:0004123">
    <property type="term" value="F:cystathionine gamma-lyase activity"/>
    <property type="evidence" value="ECO:0007669"/>
    <property type="project" value="TreeGrafter"/>
</dbReference>
<name>A0A179DF62_9SPHI</name>
<evidence type="ECO:0000313" key="7">
    <source>
        <dbReference type="Proteomes" id="UP000078459"/>
    </source>
</evidence>
<dbReference type="EMBL" id="LWHJ01000027">
    <property type="protein sequence ID" value="OAQ39686.1"/>
    <property type="molecule type" value="Genomic_DNA"/>
</dbReference>
<protein>
    <submittedName>
        <fullName evidence="6">Cystathionine gamma-synthase</fullName>
    </submittedName>
</protein>
<dbReference type="InterPro" id="IPR054542">
    <property type="entry name" value="Cys_met_metab_PP"/>
</dbReference>